<dbReference type="Proteomes" id="UP000321157">
    <property type="component" value="Unassembled WGS sequence"/>
</dbReference>
<keyword evidence="2" id="KW-1185">Reference proteome</keyword>
<reference evidence="1 2" key="1">
    <citation type="submission" date="2019-07" db="EMBL/GenBank/DDBJ databases">
        <title>Whole genome shotgun sequence of Aneurinibacillus danicus NBRC 102444.</title>
        <authorList>
            <person name="Hosoyama A."/>
            <person name="Uohara A."/>
            <person name="Ohji S."/>
            <person name="Ichikawa N."/>
        </authorList>
    </citation>
    <scope>NUCLEOTIDE SEQUENCE [LARGE SCALE GENOMIC DNA]</scope>
    <source>
        <strain evidence="1 2">NBRC 102444</strain>
    </source>
</reference>
<name>A0A511VAU7_9BACL</name>
<dbReference type="AlphaFoldDB" id="A0A511VAU7"/>
<comment type="caution">
    <text evidence="1">The sequence shown here is derived from an EMBL/GenBank/DDBJ whole genome shotgun (WGS) entry which is preliminary data.</text>
</comment>
<sequence>MNQIIPAVVDYTDQDIVVGAQADSSASYLSPSSQFYQLIYTQKGRQSVDPFAFYQINGYFD</sequence>
<gene>
    <name evidence="1" type="ORF">ADA01nite_24980</name>
</gene>
<organism evidence="1 2">
    <name type="scientific">Aneurinibacillus danicus</name>
    <dbReference type="NCBI Taxonomy" id="267746"/>
    <lineage>
        <taxon>Bacteria</taxon>
        <taxon>Bacillati</taxon>
        <taxon>Bacillota</taxon>
        <taxon>Bacilli</taxon>
        <taxon>Bacillales</taxon>
        <taxon>Paenibacillaceae</taxon>
        <taxon>Aneurinibacillus group</taxon>
        <taxon>Aneurinibacillus</taxon>
    </lineage>
</organism>
<evidence type="ECO:0000313" key="1">
    <source>
        <dbReference type="EMBL" id="GEN35038.1"/>
    </source>
</evidence>
<evidence type="ECO:0000313" key="2">
    <source>
        <dbReference type="Proteomes" id="UP000321157"/>
    </source>
</evidence>
<accession>A0A511VAU7</accession>
<dbReference type="EMBL" id="BJXX01000112">
    <property type="protein sequence ID" value="GEN35038.1"/>
    <property type="molecule type" value="Genomic_DNA"/>
</dbReference>
<protein>
    <submittedName>
        <fullName evidence="1">Uncharacterized protein</fullName>
    </submittedName>
</protein>
<proteinExistence type="predicted"/>